<organism evidence="2 3">
    <name type="scientific">Oryzias melastigma</name>
    <name type="common">Marine medaka</name>
    <dbReference type="NCBI Taxonomy" id="30732"/>
    <lineage>
        <taxon>Eukaryota</taxon>
        <taxon>Metazoa</taxon>
        <taxon>Chordata</taxon>
        <taxon>Craniata</taxon>
        <taxon>Vertebrata</taxon>
        <taxon>Euteleostomi</taxon>
        <taxon>Actinopterygii</taxon>
        <taxon>Neopterygii</taxon>
        <taxon>Teleostei</taxon>
        <taxon>Neoteleostei</taxon>
        <taxon>Acanthomorphata</taxon>
        <taxon>Ovalentaria</taxon>
        <taxon>Atherinomorphae</taxon>
        <taxon>Beloniformes</taxon>
        <taxon>Adrianichthyidae</taxon>
        <taxon>Oryziinae</taxon>
        <taxon>Oryzias</taxon>
    </lineage>
</organism>
<dbReference type="AlphaFoldDB" id="A0A834F6Z1"/>
<gene>
    <name evidence="2" type="ORF">FQA47_003952</name>
</gene>
<comment type="caution">
    <text evidence="2">The sequence shown here is derived from an EMBL/GenBank/DDBJ whole genome shotgun (WGS) entry which is preliminary data.</text>
</comment>
<feature type="region of interest" description="Disordered" evidence="1">
    <location>
        <begin position="1"/>
        <end position="35"/>
    </location>
</feature>
<evidence type="ECO:0000256" key="1">
    <source>
        <dbReference type="SAM" id="MobiDB-lite"/>
    </source>
</evidence>
<accession>A0A834F6Z1</accession>
<protein>
    <submittedName>
        <fullName evidence="2">Uncharacterized protein</fullName>
    </submittedName>
</protein>
<proteinExistence type="predicted"/>
<dbReference type="Proteomes" id="UP000646548">
    <property type="component" value="Unassembled WGS sequence"/>
</dbReference>
<reference evidence="2" key="1">
    <citation type="journal article" name="BMC Genomics">
        <title>Long-read sequencing and de novo genome assembly of marine medaka (Oryzias melastigma).</title>
        <authorList>
            <person name="Liang P."/>
            <person name="Saqib H.S.A."/>
            <person name="Ni X."/>
            <person name="Shen Y."/>
        </authorList>
    </citation>
    <scope>NUCLEOTIDE SEQUENCE</scope>
    <source>
        <strain evidence="2">Bigg-433</strain>
    </source>
</reference>
<dbReference type="EMBL" id="WKFB01000437">
    <property type="protein sequence ID" value="KAF6723166.1"/>
    <property type="molecule type" value="Genomic_DNA"/>
</dbReference>
<sequence>MNGTRVSSPDRLPQKKRLNRGGEERARHGRLGLRRKSRIRSQMTGLVLFRIHLVLTRGSPNPNKSLSLQESWFWFCRSPGFGMSH</sequence>
<evidence type="ECO:0000313" key="3">
    <source>
        <dbReference type="Proteomes" id="UP000646548"/>
    </source>
</evidence>
<name>A0A834F6Z1_ORYME</name>
<evidence type="ECO:0000313" key="2">
    <source>
        <dbReference type="EMBL" id="KAF6723166.1"/>
    </source>
</evidence>